<dbReference type="EMBL" id="BAABIB010000120">
    <property type="protein sequence ID" value="GAA4661282.1"/>
    <property type="molecule type" value="Genomic_DNA"/>
</dbReference>
<evidence type="ECO:0000256" key="3">
    <source>
        <dbReference type="ARBA" id="ARBA00023163"/>
    </source>
</evidence>
<accession>A0ABP8VEH9</accession>
<evidence type="ECO:0000256" key="1">
    <source>
        <dbReference type="ARBA" id="ARBA00023015"/>
    </source>
</evidence>
<reference evidence="6" key="1">
    <citation type="journal article" date="2019" name="Int. J. Syst. Evol. Microbiol.">
        <title>The Global Catalogue of Microorganisms (GCM) 10K type strain sequencing project: providing services to taxonomists for standard genome sequencing and annotation.</title>
        <authorList>
            <consortium name="The Broad Institute Genomics Platform"/>
            <consortium name="The Broad Institute Genome Sequencing Center for Infectious Disease"/>
            <person name="Wu L."/>
            <person name="Ma J."/>
        </authorList>
    </citation>
    <scope>NUCLEOTIDE SEQUENCE [LARGE SCALE GENOMIC DNA]</scope>
    <source>
        <strain evidence="6">JCM 18054</strain>
    </source>
</reference>
<dbReference type="CDD" id="cd06267">
    <property type="entry name" value="PBP1_LacI_sugar_binding-like"/>
    <property type="match status" value="1"/>
</dbReference>
<evidence type="ECO:0000313" key="5">
    <source>
        <dbReference type="EMBL" id="GAA4661282.1"/>
    </source>
</evidence>
<dbReference type="SUPFAM" id="SSF53822">
    <property type="entry name" value="Periplasmic binding protein-like I"/>
    <property type="match status" value="1"/>
</dbReference>
<dbReference type="Pfam" id="PF13377">
    <property type="entry name" value="Peripla_BP_3"/>
    <property type="match status" value="1"/>
</dbReference>
<keyword evidence="2" id="KW-0238">DNA-binding</keyword>
<evidence type="ECO:0000256" key="2">
    <source>
        <dbReference type="ARBA" id="ARBA00023125"/>
    </source>
</evidence>
<dbReference type="PANTHER" id="PTHR30146">
    <property type="entry name" value="LACI-RELATED TRANSCRIPTIONAL REPRESSOR"/>
    <property type="match status" value="1"/>
</dbReference>
<comment type="caution">
    <text evidence="5">The sequence shown here is derived from an EMBL/GenBank/DDBJ whole genome shotgun (WGS) entry which is preliminary data.</text>
</comment>
<sequence length="139" mass="14903">MGLPKRGCPVLHGSSYDAQWGESATNVVLDRHSGVTAIFTGGSRAALGALKALRDRGLSVPSDMSLVGLLGPDWLDVTNPPLTRYVLPPAEMSTMTARLLLERLQHPRGAVPAEPNVMRFEGRLVVPDSTAPPRTHELS</sequence>
<evidence type="ECO:0000313" key="6">
    <source>
        <dbReference type="Proteomes" id="UP001500192"/>
    </source>
</evidence>
<organism evidence="5 6">
    <name type="scientific">Amycolatopsis dongchuanensis</name>
    <dbReference type="NCBI Taxonomy" id="1070866"/>
    <lineage>
        <taxon>Bacteria</taxon>
        <taxon>Bacillati</taxon>
        <taxon>Actinomycetota</taxon>
        <taxon>Actinomycetes</taxon>
        <taxon>Pseudonocardiales</taxon>
        <taxon>Pseudonocardiaceae</taxon>
        <taxon>Amycolatopsis</taxon>
    </lineage>
</organism>
<keyword evidence="6" id="KW-1185">Reference proteome</keyword>
<dbReference type="InterPro" id="IPR046335">
    <property type="entry name" value="LacI/GalR-like_sensor"/>
</dbReference>
<protein>
    <recommendedName>
        <fullName evidence="4">Transcriptional regulator LacI/GalR-like sensor domain-containing protein</fullName>
    </recommendedName>
</protein>
<proteinExistence type="predicted"/>
<evidence type="ECO:0000259" key="4">
    <source>
        <dbReference type="Pfam" id="PF13377"/>
    </source>
</evidence>
<keyword evidence="1" id="KW-0805">Transcription regulation</keyword>
<keyword evidence="3" id="KW-0804">Transcription</keyword>
<dbReference type="PANTHER" id="PTHR30146:SF138">
    <property type="entry name" value="TRANSCRIPTIONAL REGULATORY PROTEIN"/>
    <property type="match status" value="1"/>
</dbReference>
<name>A0ABP8VEH9_9PSEU</name>
<feature type="domain" description="Transcriptional regulator LacI/GalR-like sensor" evidence="4">
    <location>
        <begin position="36"/>
        <end position="110"/>
    </location>
</feature>
<dbReference type="Proteomes" id="UP001500192">
    <property type="component" value="Unassembled WGS sequence"/>
</dbReference>
<dbReference type="InterPro" id="IPR028082">
    <property type="entry name" value="Peripla_BP_I"/>
</dbReference>
<dbReference type="Gene3D" id="3.40.50.2300">
    <property type="match status" value="1"/>
</dbReference>
<gene>
    <name evidence="5" type="ORF">GCM10023214_61870</name>
</gene>